<dbReference type="InterPro" id="IPR039927">
    <property type="entry name" value="Ribosomal_mL43"/>
</dbReference>
<dbReference type="FunFam" id="3.40.30.10:FF:000257">
    <property type="entry name" value="39S ribosomal protein L43"/>
    <property type="match status" value="1"/>
</dbReference>
<evidence type="ECO:0000256" key="7">
    <source>
        <dbReference type="SAM" id="Coils"/>
    </source>
</evidence>
<reference evidence="9" key="1">
    <citation type="journal article" date="2023" name="bioRxiv">
        <title>Scaffold-level genome assemblies of two parasitoid biocontrol wasps reveal the parthenogenesis mechanism and an associated novel virus.</title>
        <authorList>
            <person name="Inwood S."/>
            <person name="Skelly J."/>
            <person name="Guhlin J."/>
            <person name="Harrop T."/>
            <person name="Goldson S."/>
            <person name="Dearden P."/>
        </authorList>
    </citation>
    <scope>NUCLEOTIDE SEQUENCE</scope>
    <source>
        <strain evidence="9">Irish</strain>
        <tissue evidence="9">Whole body</tissue>
    </source>
</reference>
<evidence type="ECO:0000256" key="6">
    <source>
        <dbReference type="ARBA" id="ARBA00035188"/>
    </source>
</evidence>
<dbReference type="PANTHER" id="PTHR21396:SF2">
    <property type="entry name" value="LARGE RIBOSOMAL SUBUNIT PROTEIN ML43"/>
    <property type="match status" value="1"/>
</dbReference>
<feature type="domain" description="Ribosomal protein/NADH dehydrogenase" evidence="8">
    <location>
        <begin position="37"/>
        <end position="110"/>
    </location>
</feature>
<evidence type="ECO:0000256" key="2">
    <source>
        <dbReference type="ARBA" id="ARBA00006073"/>
    </source>
</evidence>
<evidence type="ECO:0000256" key="1">
    <source>
        <dbReference type="ARBA" id="ARBA00004173"/>
    </source>
</evidence>
<dbReference type="GO" id="GO:0003735">
    <property type="term" value="F:structural constituent of ribosome"/>
    <property type="evidence" value="ECO:0007669"/>
    <property type="project" value="InterPro"/>
</dbReference>
<keyword evidence="5" id="KW-0687">Ribonucleoprotein</keyword>
<evidence type="ECO:0000313" key="10">
    <source>
        <dbReference type="Proteomes" id="UP001168990"/>
    </source>
</evidence>
<keyword evidence="7" id="KW-0175">Coiled coil</keyword>
<keyword evidence="4" id="KW-0496">Mitochondrion</keyword>
<dbReference type="Gene3D" id="3.40.30.10">
    <property type="entry name" value="Glutaredoxin"/>
    <property type="match status" value="1"/>
</dbReference>
<gene>
    <name evidence="9" type="ORF">PV328_011322</name>
</gene>
<dbReference type="PANTHER" id="PTHR21396">
    <property type="entry name" value="39S RIBOSOMAL PROTEIN L43"/>
    <property type="match status" value="1"/>
</dbReference>
<organism evidence="9 10">
    <name type="scientific">Microctonus aethiopoides</name>
    <dbReference type="NCBI Taxonomy" id="144406"/>
    <lineage>
        <taxon>Eukaryota</taxon>
        <taxon>Metazoa</taxon>
        <taxon>Ecdysozoa</taxon>
        <taxon>Arthropoda</taxon>
        <taxon>Hexapoda</taxon>
        <taxon>Insecta</taxon>
        <taxon>Pterygota</taxon>
        <taxon>Neoptera</taxon>
        <taxon>Endopterygota</taxon>
        <taxon>Hymenoptera</taxon>
        <taxon>Apocrita</taxon>
        <taxon>Ichneumonoidea</taxon>
        <taxon>Braconidae</taxon>
        <taxon>Euphorinae</taxon>
        <taxon>Microctonus</taxon>
    </lineage>
</organism>
<evidence type="ECO:0000256" key="4">
    <source>
        <dbReference type="ARBA" id="ARBA00023128"/>
    </source>
</evidence>
<dbReference type="SUPFAM" id="SSF52833">
    <property type="entry name" value="Thioredoxin-like"/>
    <property type="match status" value="1"/>
</dbReference>
<protein>
    <recommendedName>
        <fullName evidence="6">Large ribosomal subunit protein mL43</fullName>
    </recommendedName>
</protein>
<feature type="coiled-coil region" evidence="7">
    <location>
        <begin position="161"/>
        <end position="188"/>
    </location>
</feature>
<accession>A0AA39C464</accession>
<comment type="subcellular location">
    <subcellularLocation>
        <location evidence="1">Mitochondrion</location>
    </subcellularLocation>
</comment>
<dbReference type="AlphaFoldDB" id="A0AA39C464"/>
<proteinExistence type="inferred from homology"/>
<reference evidence="9" key="2">
    <citation type="submission" date="2023-03" db="EMBL/GenBank/DDBJ databases">
        <authorList>
            <person name="Inwood S.N."/>
            <person name="Skelly J.G."/>
            <person name="Guhlin J."/>
            <person name="Harrop T.W.R."/>
            <person name="Goldson S.G."/>
            <person name="Dearden P.K."/>
        </authorList>
    </citation>
    <scope>NUCLEOTIDE SEQUENCE</scope>
    <source>
        <strain evidence="9">Irish</strain>
        <tissue evidence="9">Whole body</tissue>
    </source>
</reference>
<dbReference type="SMART" id="SM00916">
    <property type="entry name" value="L51_S25_CI-B8"/>
    <property type="match status" value="1"/>
</dbReference>
<dbReference type="InterPro" id="IPR007741">
    <property type="entry name" value="Ribosomal_mL43/mS25/NADH_DH"/>
</dbReference>
<keyword evidence="3" id="KW-0689">Ribosomal protein</keyword>
<evidence type="ECO:0000256" key="5">
    <source>
        <dbReference type="ARBA" id="ARBA00023274"/>
    </source>
</evidence>
<dbReference type="InterPro" id="IPR036249">
    <property type="entry name" value="Thioredoxin-like_sf"/>
</dbReference>
<evidence type="ECO:0000313" key="9">
    <source>
        <dbReference type="EMBL" id="KAK0157601.1"/>
    </source>
</evidence>
<dbReference type="EMBL" id="JAQQBS010001425">
    <property type="protein sequence ID" value="KAK0157601.1"/>
    <property type="molecule type" value="Genomic_DNA"/>
</dbReference>
<dbReference type="GO" id="GO:0005762">
    <property type="term" value="C:mitochondrial large ribosomal subunit"/>
    <property type="evidence" value="ECO:0007669"/>
    <property type="project" value="TreeGrafter"/>
</dbReference>
<evidence type="ECO:0000256" key="3">
    <source>
        <dbReference type="ARBA" id="ARBA00022980"/>
    </source>
</evidence>
<keyword evidence="10" id="KW-1185">Reference proteome</keyword>
<dbReference type="Pfam" id="PF05047">
    <property type="entry name" value="L51_S25_CI-B8"/>
    <property type="match status" value="1"/>
</dbReference>
<dbReference type="Proteomes" id="UP001168990">
    <property type="component" value="Unassembled WGS sequence"/>
</dbReference>
<dbReference type="GO" id="GO:0032543">
    <property type="term" value="P:mitochondrial translation"/>
    <property type="evidence" value="ECO:0007669"/>
    <property type="project" value="InterPro"/>
</dbReference>
<sequence length="192" mass="22344">MSNHNLFLKAAWPRAPLNNGIGRYIGQLQRITLKFCKNHGSSRGLRDFLENNLVDFAKENPGVVVYVKPRRHRTPVIVAEYLDGQRHWLNVKDFDREIIVKWIELMKTQANDGSQCRLRRMWHTENPSIQGPWTPFTFQDPSVNLIKFPDDKFGAAIKRDVTATEQLIKLYEEQKKLAEINNVDTEKLSLTQ</sequence>
<comment type="similarity">
    <text evidence="2">Belongs to the mitochondrion-specific ribosomal protein mL43 family.</text>
</comment>
<name>A0AA39C464_9HYME</name>
<comment type="caution">
    <text evidence="9">The sequence shown here is derived from an EMBL/GenBank/DDBJ whole genome shotgun (WGS) entry which is preliminary data.</text>
</comment>
<evidence type="ECO:0000259" key="8">
    <source>
        <dbReference type="SMART" id="SM00916"/>
    </source>
</evidence>